<comment type="caution">
    <text evidence="2">The sequence shown here is derived from an EMBL/GenBank/DDBJ whole genome shotgun (WGS) entry which is preliminary data.</text>
</comment>
<keyword evidence="3" id="KW-1185">Reference proteome</keyword>
<sequence length="110" mass="11322">MAPFSVCRKTGNDGKKPPDHAGTIRSNPDTIDFVSGKATTKARAACSSLAVRNGPSFRPAAEAALCAPSRALHPLQLSSAARADAVNVTPYGCSARAAANAPRWASYIPA</sequence>
<protein>
    <submittedName>
        <fullName evidence="2">Uncharacterized protein</fullName>
    </submittedName>
</protein>
<reference evidence="2 3" key="1">
    <citation type="submission" date="2014-02" db="EMBL/GenBank/DDBJ databases">
        <title>Genome sequence of Paenibacillus darwinianus reveals adaptive mechanisms for survival in Antarctic soils.</title>
        <authorList>
            <person name="Dsouza M."/>
            <person name="Taylor M.W."/>
            <person name="Turner S.J."/>
            <person name="Aislabie J."/>
        </authorList>
    </citation>
    <scope>NUCLEOTIDE SEQUENCE [LARGE SCALE GENOMIC DNA]</scope>
    <source>
        <strain evidence="2 3">CE1</strain>
    </source>
</reference>
<organism evidence="2 3">
    <name type="scientific">Paenibacillus darwinianus</name>
    <dbReference type="NCBI Taxonomy" id="1380763"/>
    <lineage>
        <taxon>Bacteria</taxon>
        <taxon>Bacillati</taxon>
        <taxon>Bacillota</taxon>
        <taxon>Bacilli</taxon>
        <taxon>Bacillales</taxon>
        <taxon>Paenibacillaceae</taxon>
        <taxon>Paenibacillus</taxon>
    </lineage>
</organism>
<feature type="region of interest" description="Disordered" evidence="1">
    <location>
        <begin position="1"/>
        <end position="30"/>
    </location>
</feature>
<dbReference type="EMBL" id="JFHU01000236">
    <property type="protein sequence ID" value="EXX85230.1"/>
    <property type="molecule type" value="Genomic_DNA"/>
</dbReference>
<evidence type="ECO:0000313" key="3">
    <source>
        <dbReference type="Proteomes" id="UP000053750"/>
    </source>
</evidence>
<gene>
    <name evidence="2" type="ORF">BG53_09130</name>
</gene>
<name>A0A9W5RYI9_9BACL</name>
<accession>A0A9W5RYI9</accession>
<proteinExistence type="predicted"/>
<evidence type="ECO:0000256" key="1">
    <source>
        <dbReference type="SAM" id="MobiDB-lite"/>
    </source>
</evidence>
<dbReference type="AlphaFoldDB" id="A0A9W5RYI9"/>
<evidence type="ECO:0000313" key="2">
    <source>
        <dbReference type="EMBL" id="EXX85230.1"/>
    </source>
</evidence>
<dbReference type="Proteomes" id="UP000053750">
    <property type="component" value="Unassembled WGS sequence"/>
</dbReference>
<feature type="compositionally biased region" description="Basic and acidic residues" evidence="1">
    <location>
        <begin position="10"/>
        <end position="19"/>
    </location>
</feature>